<dbReference type="Proteomes" id="UP001275440">
    <property type="component" value="Unassembled WGS sequence"/>
</dbReference>
<evidence type="ECO:0000313" key="3">
    <source>
        <dbReference type="Proteomes" id="UP001275440"/>
    </source>
</evidence>
<gene>
    <name evidence="2" type="ORF">F8M49_27885</name>
</gene>
<sequence length="175" mass="18284">MVTIALTAAPESLGVNRLGGAVVDLHPWVGNLAERAAAVQASLKRETERGSSERAVENIRLANAIPSVLYPLVSTQGRRRAATARSRGAMRLHTVVTSINFGGPMQLKLLGAPLAFSAAYPPLTAEAGLTHCLIGAGPQSSLSILASPATVPDIDLYVRCLESALAEIVAELVPR</sequence>
<protein>
    <submittedName>
        <fullName evidence="2">DUF1298 domain-containing protein</fullName>
    </submittedName>
</protein>
<name>A0ABU3WWA2_9NOCA</name>
<dbReference type="InterPro" id="IPR009721">
    <property type="entry name" value="O-acyltransferase_WSD1_C"/>
</dbReference>
<accession>A0ABU3WWA2</accession>
<dbReference type="EMBL" id="WBMO01000005">
    <property type="protein sequence ID" value="MDV2478274.1"/>
    <property type="molecule type" value="Genomic_DNA"/>
</dbReference>
<organism evidence="2 3">
    <name type="scientific">Rhodococcus zopfii</name>
    <dbReference type="NCBI Taxonomy" id="43772"/>
    <lineage>
        <taxon>Bacteria</taxon>
        <taxon>Bacillati</taxon>
        <taxon>Actinomycetota</taxon>
        <taxon>Actinomycetes</taxon>
        <taxon>Mycobacteriales</taxon>
        <taxon>Nocardiaceae</taxon>
        <taxon>Rhodococcus</taxon>
    </lineage>
</organism>
<reference evidence="2 3" key="1">
    <citation type="submission" date="2019-10" db="EMBL/GenBank/DDBJ databases">
        <title>Draft Genome Assembly of Rhodococcus zopfii DSM44189.</title>
        <authorList>
            <person name="Sutton J.M."/>
            <person name="Akob D.M."/>
            <person name="Bushman T.J."/>
        </authorList>
    </citation>
    <scope>NUCLEOTIDE SEQUENCE [LARGE SCALE GENOMIC DNA]</scope>
    <source>
        <strain evidence="2 3">DSM 44189</strain>
    </source>
</reference>
<evidence type="ECO:0000259" key="1">
    <source>
        <dbReference type="Pfam" id="PF06974"/>
    </source>
</evidence>
<evidence type="ECO:0000313" key="2">
    <source>
        <dbReference type="EMBL" id="MDV2478274.1"/>
    </source>
</evidence>
<proteinExistence type="predicted"/>
<comment type="caution">
    <text evidence="2">The sequence shown here is derived from an EMBL/GenBank/DDBJ whole genome shotgun (WGS) entry which is preliminary data.</text>
</comment>
<dbReference type="Pfam" id="PF06974">
    <property type="entry name" value="WS_DGAT_C"/>
    <property type="match status" value="1"/>
</dbReference>
<keyword evidence="3" id="KW-1185">Reference proteome</keyword>
<feature type="domain" description="O-acyltransferase WSD1 C-terminal" evidence="1">
    <location>
        <begin position="75"/>
        <end position="168"/>
    </location>
</feature>